<accession>A0A1S1Q740</accession>
<reference evidence="2" key="1">
    <citation type="submission" date="2016-07" db="EMBL/GenBank/DDBJ databases">
        <title>Sequence Frankia sp. strain CcI1.17.</title>
        <authorList>
            <person name="Ghodhbane-Gtari F."/>
            <person name="Swanson E."/>
            <person name="Gueddou A."/>
            <person name="Morris K."/>
            <person name="Hezbri K."/>
            <person name="Ktari A."/>
            <person name="Nouioui I."/>
            <person name="Abebe-Akele F."/>
            <person name="Simpson S."/>
            <person name="Thomas K."/>
            <person name="Gtari M."/>
            <person name="Tisa L.S."/>
            <person name="Hurst S."/>
        </authorList>
    </citation>
    <scope>NUCLEOTIDE SEQUENCE [LARGE SCALE GENOMIC DNA]</scope>
    <source>
        <strain evidence="2">Cc1.17</strain>
    </source>
</reference>
<name>A0A1S1Q740_9ACTN</name>
<dbReference type="Proteomes" id="UP000179627">
    <property type="component" value="Unassembled WGS sequence"/>
</dbReference>
<organism evidence="1 2">
    <name type="scientific">Parafrankia colletiae</name>
    <dbReference type="NCBI Taxonomy" id="573497"/>
    <lineage>
        <taxon>Bacteria</taxon>
        <taxon>Bacillati</taxon>
        <taxon>Actinomycetota</taxon>
        <taxon>Actinomycetes</taxon>
        <taxon>Frankiales</taxon>
        <taxon>Frankiaceae</taxon>
        <taxon>Parafrankia</taxon>
    </lineage>
</organism>
<sequence length="85" mass="8630">MPTATAAASSTVRKACNESTSLQYAVDHVVCIAEESPLALLNPTGEPTEVLTGIADLVGGLLWQAVQHERDDGDGGPSGVLAPTG</sequence>
<gene>
    <name evidence="1" type="ORF">CC117_28505</name>
</gene>
<keyword evidence="2" id="KW-1185">Reference proteome</keyword>
<protein>
    <submittedName>
        <fullName evidence="1">Uncharacterized protein</fullName>
    </submittedName>
</protein>
<proteinExistence type="predicted"/>
<dbReference type="EMBL" id="MBLM01000159">
    <property type="protein sequence ID" value="OHV29760.1"/>
    <property type="molecule type" value="Genomic_DNA"/>
</dbReference>
<comment type="caution">
    <text evidence="1">The sequence shown here is derived from an EMBL/GenBank/DDBJ whole genome shotgun (WGS) entry which is preliminary data.</text>
</comment>
<dbReference type="AlphaFoldDB" id="A0A1S1Q740"/>
<evidence type="ECO:0000313" key="1">
    <source>
        <dbReference type="EMBL" id="OHV29760.1"/>
    </source>
</evidence>
<evidence type="ECO:0000313" key="2">
    <source>
        <dbReference type="Proteomes" id="UP000179627"/>
    </source>
</evidence>